<dbReference type="OrthoDB" id="7984201at2759"/>
<dbReference type="InterPro" id="IPR051057">
    <property type="entry name" value="PI-PLC_domain"/>
</dbReference>
<dbReference type="SUPFAM" id="SSF51695">
    <property type="entry name" value="PLC-like phosphodiesterases"/>
    <property type="match status" value="1"/>
</dbReference>
<dbReference type="PANTHER" id="PTHR13593">
    <property type="match status" value="1"/>
</dbReference>
<reference evidence="2" key="1">
    <citation type="journal article" date="2020" name="Stud. Mycol.">
        <title>101 Dothideomycetes genomes: a test case for predicting lifestyles and emergence of pathogens.</title>
        <authorList>
            <person name="Haridas S."/>
            <person name="Albert R."/>
            <person name="Binder M."/>
            <person name="Bloem J."/>
            <person name="Labutti K."/>
            <person name="Salamov A."/>
            <person name="Andreopoulos B."/>
            <person name="Baker S."/>
            <person name="Barry K."/>
            <person name="Bills G."/>
            <person name="Bluhm B."/>
            <person name="Cannon C."/>
            <person name="Castanera R."/>
            <person name="Culley D."/>
            <person name="Daum C."/>
            <person name="Ezra D."/>
            <person name="Gonzalez J."/>
            <person name="Henrissat B."/>
            <person name="Kuo A."/>
            <person name="Liang C."/>
            <person name="Lipzen A."/>
            <person name="Lutzoni F."/>
            <person name="Magnuson J."/>
            <person name="Mondo S."/>
            <person name="Nolan M."/>
            <person name="Ohm R."/>
            <person name="Pangilinan J."/>
            <person name="Park H.-J."/>
            <person name="Ramirez L."/>
            <person name="Alfaro M."/>
            <person name="Sun H."/>
            <person name="Tritt A."/>
            <person name="Yoshinaga Y."/>
            <person name="Zwiers L.-H."/>
            <person name="Turgeon B."/>
            <person name="Goodwin S."/>
            <person name="Spatafora J."/>
            <person name="Crous P."/>
            <person name="Grigoriev I."/>
        </authorList>
    </citation>
    <scope>NUCLEOTIDE SEQUENCE</scope>
    <source>
        <strain evidence="2">CBS 115976</strain>
    </source>
</reference>
<dbReference type="InterPro" id="IPR017946">
    <property type="entry name" value="PLC-like_Pdiesterase_TIM-brl"/>
</dbReference>
<dbReference type="Gene3D" id="3.20.20.190">
    <property type="entry name" value="Phosphatidylinositol (PI) phosphodiesterase"/>
    <property type="match status" value="1"/>
</dbReference>
<proteinExistence type="predicted"/>
<keyword evidence="3" id="KW-1185">Reference proteome</keyword>
<name>A0A6A6UAM6_9PEZI</name>
<dbReference type="Proteomes" id="UP000799302">
    <property type="component" value="Unassembled WGS sequence"/>
</dbReference>
<dbReference type="GO" id="GO:0008081">
    <property type="term" value="F:phosphoric diester hydrolase activity"/>
    <property type="evidence" value="ECO:0007669"/>
    <property type="project" value="InterPro"/>
</dbReference>
<evidence type="ECO:0000313" key="3">
    <source>
        <dbReference type="Proteomes" id="UP000799302"/>
    </source>
</evidence>
<sequence length="310" mass="33821">MKLSLLRTISLLASFSSSALAAPTQKRATICNGQAALCDRKYSNVSFVGAHDSAFVGQLPTQNQLKSVSDQLNSGVRFLTAQTHSFLNSQYMCHTSCWEENSGKVQAYVQTVKTWLDNNPNEVVTLLLTNGDKIAMSIFDSIFKAVGADKYKFIPSTSPNPMPMDSWPTLGDMITAGTRLVVFIDYGADEKTVPYLLDEFNYFFETPFDTTDPNFAQCTMDRQNKADNDGKSSMYIVNHFLDMKIPATSVLVPDRADAGKTNAATGTGSIGAQADLCVGSWGKQPNVVLVDYFGQGQEMNAQNTMNGLSS</sequence>
<organism evidence="2 3">
    <name type="scientific">Microthyrium microscopicum</name>
    <dbReference type="NCBI Taxonomy" id="703497"/>
    <lineage>
        <taxon>Eukaryota</taxon>
        <taxon>Fungi</taxon>
        <taxon>Dikarya</taxon>
        <taxon>Ascomycota</taxon>
        <taxon>Pezizomycotina</taxon>
        <taxon>Dothideomycetes</taxon>
        <taxon>Dothideomycetes incertae sedis</taxon>
        <taxon>Microthyriales</taxon>
        <taxon>Microthyriaceae</taxon>
        <taxon>Microthyrium</taxon>
    </lineage>
</organism>
<feature type="signal peptide" evidence="1">
    <location>
        <begin position="1"/>
        <end position="21"/>
    </location>
</feature>
<feature type="chain" id="PRO_5025471370" evidence="1">
    <location>
        <begin position="22"/>
        <end position="310"/>
    </location>
</feature>
<dbReference type="PANTHER" id="PTHR13593:SF146">
    <property type="entry name" value="PLC-LIKE PHOSPHODIESTERASE"/>
    <property type="match status" value="1"/>
</dbReference>
<evidence type="ECO:0000256" key="1">
    <source>
        <dbReference type="SAM" id="SignalP"/>
    </source>
</evidence>
<dbReference type="AlphaFoldDB" id="A0A6A6UAM6"/>
<dbReference type="GO" id="GO:0006629">
    <property type="term" value="P:lipid metabolic process"/>
    <property type="evidence" value="ECO:0007669"/>
    <property type="project" value="InterPro"/>
</dbReference>
<keyword evidence="1" id="KW-0732">Signal</keyword>
<protein>
    <submittedName>
        <fullName evidence="2">PLC-like phosphodiesterase</fullName>
    </submittedName>
</protein>
<evidence type="ECO:0000313" key="2">
    <source>
        <dbReference type="EMBL" id="KAF2669232.1"/>
    </source>
</evidence>
<gene>
    <name evidence="2" type="ORF">BT63DRAFT_254802</name>
</gene>
<dbReference type="EMBL" id="MU004235">
    <property type="protein sequence ID" value="KAF2669232.1"/>
    <property type="molecule type" value="Genomic_DNA"/>
</dbReference>
<accession>A0A6A6UAM6</accession>
<dbReference type="Pfam" id="PF26146">
    <property type="entry name" value="PI-PLC_X"/>
    <property type="match status" value="1"/>
</dbReference>